<reference evidence="2" key="1">
    <citation type="submission" date="2021-11" db="EMBL/GenBank/DDBJ databases">
        <title>Streptomyces corallinus and Kineosporia corallina sp. nov., two new coral-derived marine actinobacteria.</title>
        <authorList>
            <person name="Buangrab K."/>
            <person name="Sutthacheep M."/>
            <person name="Yeemin T."/>
            <person name="Harunari E."/>
            <person name="Igarashi Y."/>
            <person name="Sripreechasak P."/>
            <person name="Kanchanasin P."/>
            <person name="Tanasupawat S."/>
            <person name="Phongsopitanun W."/>
        </authorList>
    </citation>
    <scope>NUCLEOTIDE SEQUENCE</scope>
    <source>
        <strain evidence="2">JCM 31032</strain>
    </source>
</reference>
<proteinExistence type="predicted"/>
<name>A0A9X1NKY5_9ACTN</name>
<dbReference type="Proteomes" id="UP001138997">
    <property type="component" value="Unassembled WGS sequence"/>
</dbReference>
<evidence type="ECO:0000256" key="1">
    <source>
        <dbReference type="SAM" id="Phobius"/>
    </source>
</evidence>
<accession>A0A9X1NKY5</accession>
<dbReference type="AlphaFoldDB" id="A0A9X1NKY5"/>
<gene>
    <name evidence="2" type="ORF">LR394_38800</name>
</gene>
<dbReference type="EMBL" id="JAJOMB010000035">
    <property type="protein sequence ID" value="MCD5316862.1"/>
    <property type="molecule type" value="Genomic_DNA"/>
</dbReference>
<dbReference type="RefSeq" id="WP_231449711.1">
    <property type="nucleotide sequence ID" value="NZ_JAJOMB010000035.1"/>
</dbReference>
<evidence type="ECO:0000313" key="3">
    <source>
        <dbReference type="Proteomes" id="UP001138997"/>
    </source>
</evidence>
<keyword evidence="1" id="KW-0812">Transmembrane</keyword>
<keyword evidence="1" id="KW-0472">Membrane</keyword>
<feature type="transmembrane region" description="Helical" evidence="1">
    <location>
        <begin position="12"/>
        <end position="32"/>
    </location>
</feature>
<keyword evidence="3" id="KW-1185">Reference proteome</keyword>
<sequence>MLARELNGSYRLVGYLRALASISLFLGLIIALNVGGEVGGAAGFAAAISALIAYFWIRWLATILYLLTGLLRKLHDL</sequence>
<keyword evidence="1" id="KW-1133">Transmembrane helix</keyword>
<evidence type="ECO:0000313" key="2">
    <source>
        <dbReference type="EMBL" id="MCD5316862.1"/>
    </source>
</evidence>
<organism evidence="2 3">
    <name type="scientific">Kineosporia babensis</name>
    <dbReference type="NCBI Taxonomy" id="499548"/>
    <lineage>
        <taxon>Bacteria</taxon>
        <taxon>Bacillati</taxon>
        <taxon>Actinomycetota</taxon>
        <taxon>Actinomycetes</taxon>
        <taxon>Kineosporiales</taxon>
        <taxon>Kineosporiaceae</taxon>
        <taxon>Kineosporia</taxon>
    </lineage>
</organism>
<protein>
    <submittedName>
        <fullName evidence="2">Uncharacterized protein</fullName>
    </submittedName>
</protein>
<feature type="transmembrane region" description="Helical" evidence="1">
    <location>
        <begin position="44"/>
        <end position="67"/>
    </location>
</feature>
<comment type="caution">
    <text evidence="2">The sequence shown here is derived from an EMBL/GenBank/DDBJ whole genome shotgun (WGS) entry which is preliminary data.</text>
</comment>